<feature type="compositionally biased region" description="Pro residues" evidence="1">
    <location>
        <begin position="1"/>
        <end position="14"/>
    </location>
</feature>
<proteinExistence type="predicted"/>
<dbReference type="Proteomes" id="UP000249464">
    <property type="component" value="Unassembled WGS sequence"/>
</dbReference>
<dbReference type="InterPro" id="IPR000477">
    <property type="entry name" value="RT_dom"/>
</dbReference>
<evidence type="ECO:0000313" key="4">
    <source>
        <dbReference type="Proteomes" id="UP000249464"/>
    </source>
</evidence>
<keyword evidence="4" id="KW-1185">Reference proteome</keyword>
<feature type="compositionally biased region" description="Low complexity" evidence="1">
    <location>
        <begin position="357"/>
        <end position="376"/>
    </location>
</feature>
<reference evidence="3 4" key="1">
    <citation type="submission" date="2016-11" db="EMBL/GenBank/DDBJ databases">
        <authorList>
            <person name="Jaros S."/>
            <person name="Januszkiewicz K."/>
            <person name="Wedrychowicz H."/>
        </authorList>
    </citation>
    <scope>NUCLEOTIDE SEQUENCE [LARGE SCALE GENOMIC DNA]</scope>
</reference>
<evidence type="ECO:0000259" key="2">
    <source>
        <dbReference type="PROSITE" id="PS50878"/>
    </source>
</evidence>
<organism evidence="3 4">
    <name type="scientific">Microbotryum silenes-dioicae</name>
    <dbReference type="NCBI Taxonomy" id="796604"/>
    <lineage>
        <taxon>Eukaryota</taxon>
        <taxon>Fungi</taxon>
        <taxon>Dikarya</taxon>
        <taxon>Basidiomycota</taxon>
        <taxon>Pucciniomycotina</taxon>
        <taxon>Microbotryomycetes</taxon>
        <taxon>Microbotryales</taxon>
        <taxon>Microbotryaceae</taxon>
        <taxon>Microbotryum</taxon>
    </lineage>
</organism>
<dbReference type="Gene3D" id="3.60.10.10">
    <property type="entry name" value="Endonuclease/exonuclease/phosphatase"/>
    <property type="match status" value="1"/>
</dbReference>
<dbReference type="PROSITE" id="PS50878">
    <property type="entry name" value="RT_POL"/>
    <property type="match status" value="1"/>
</dbReference>
<evidence type="ECO:0000256" key="1">
    <source>
        <dbReference type="SAM" id="MobiDB-lite"/>
    </source>
</evidence>
<gene>
    <name evidence="3" type="primary">BQ5605_C056g12675</name>
    <name evidence="3" type="ORF">BQ5605_C056G12675</name>
</gene>
<dbReference type="PANTHER" id="PTHR19446">
    <property type="entry name" value="REVERSE TRANSCRIPTASES"/>
    <property type="match status" value="1"/>
</dbReference>
<accession>A0A2X0MRJ8</accession>
<dbReference type="SUPFAM" id="SSF56219">
    <property type="entry name" value="DNase I-like"/>
    <property type="match status" value="1"/>
</dbReference>
<dbReference type="InterPro" id="IPR043502">
    <property type="entry name" value="DNA/RNA_pol_sf"/>
</dbReference>
<dbReference type="Pfam" id="PF00078">
    <property type="entry name" value="RVT_1"/>
    <property type="match status" value="1"/>
</dbReference>
<evidence type="ECO:0000313" key="3">
    <source>
        <dbReference type="EMBL" id="SGZ29482.1"/>
    </source>
</evidence>
<feature type="compositionally biased region" description="Basic and acidic residues" evidence="1">
    <location>
        <begin position="431"/>
        <end position="445"/>
    </location>
</feature>
<dbReference type="SUPFAM" id="SSF56672">
    <property type="entry name" value="DNA/RNA polymerases"/>
    <property type="match status" value="1"/>
</dbReference>
<feature type="region of interest" description="Disordered" evidence="1">
    <location>
        <begin position="1"/>
        <end position="45"/>
    </location>
</feature>
<feature type="compositionally biased region" description="Low complexity" evidence="1">
    <location>
        <begin position="446"/>
        <end position="489"/>
    </location>
</feature>
<protein>
    <submittedName>
        <fullName evidence="3">BQ5605_C056g12675 protein</fullName>
    </submittedName>
</protein>
<dbReference type="InterPro" id="IPR036691">
    <property type="entry name" value="Endo/exonu/phosph_ase_sf"/>
</dbReference>
<name>A0A2X0MRJ8_9BASI</name>
<feature type="domain" description="Reverse transcriptase" evidence="2">
    <location>
        <begin position="1014"/>
        <end position="1299"/>
    </location>
</feature>
<feature type="region of interest" description="Disordered" evidence="1">
    <location>
        <begin position="357"/>
        <end position="504"/>
    </location>
</feature>
<dbReference type="EMBL" id="FQNC01000095">
    <property type="protein sequence ID" value="SGZ29482.1"/>
    <property type="molecule type" value="Genomic_DNA"/>
</dbReference>
<dbReference type="CDD" id="cd01650">
    <property type="entry name" value="RT_nLTR_like"/>
    <property type="match status" value="1"/>
</dbReference>
<feature type="compositionally biased region" description="Low complexity" evidence="1">
    <location>
        <begin position="411"/>
        <end position="430"/>
    </location>
</feature>
<sequence length="1832" mass="200620">MPDPPGAQAPPPDNPLGGNRASDDESLNTLTREPVTGGTANPPAWSTEATQARLDCEKVMQNTFRVLGIVPSGKSTRRLMVLMHDASTPPSQAPLLARAAQRAVRNDAAPASNVIRVIMDGPGSPRGPVQIALRKHFGLAETPFMFARPEGVVLDPEVEKLFSKCVKLNPIVTKATKRFPIARHMYELVFESDQACLEAAAAGPFSHHGKEMVTELPSASPLNHVVQVRFTLPSSSSATPASVLRQSLDDALTLSFGRAGRTQGYTLMQLQRGLAVDPNGDPMAMTEDGFHCAYLRLHADLFQGSTETQKAALNAALPQEIEILGAKYGLRHEFETHYCAVCDRAGHQWGACRKPVSTPATAAPVPGASTSTSTTGFRVAGKNGKHGGPAALNSRASGTNMIQLGPRANPAGAATGNKDDATTTTTAAANRDVDPCDHGPNKGDAETTTAAPVSTPTSPSPSASAPASPLSGGTSESSATSTTSIASTSPRRLRSSSAPGNRRVTRAGSAMILGASGGDAQGATVPGVTVNQVKIIRYLKTLRPAPAAILLQEHHLSYNASREGFESAWPGACIRFTPHVLTLIPDGSPLAGHLLSSTPVVFAGAPRLDGRILRSVFRLEELDVEIINMYAPVQEDDRRDFFGLLHFNAPRPKTLRILAGDLNDCPDVSVDRVSITDRAWTPVSHWQTLLSKIAFNALDTVRHVHSCTPAFTRPHYRGRGEERKICSWSRIDYILVQCSWANRLLSASTLFDAPCSDHRPVVATFALPTSNADAETPLSLPSTSDFISRLNPTVFDDQDFGTAPLGDVYDAALRAVAVAGHARYRSTRADMRRLRAESQSVMEALEARGEHMNEAERDAYAFAKSRLDQLAVKEAQWLRIRAHVPSVDSREGQSASIRTRLNRRSRQTSIVSLEDVDGTETVDMQEALGIASRHAQSLFTPDPARGDPTNARRSLLDPIRAAKCYDDDRSDPTFGRRLPQDGFGAITGALGHSVRALQGAANLLCSQAVGFVQLDLEGGKMTASLAEGLVRLLPKNKPGANLKSLGAYRPITLRETTYKVLSKVLVARLNGVLGELLPPAQHGFMPSRRSADAGSHLTLLLEKLKSLGTEVFPEGALLSLDQQSAYDRVDHAWIFDVFEAFGFGERFISLLRALYDPETLGVRYLINGFPTELVRLLCGLGQGDPLSCPVWNITFQPFLDALVRRGIALDLQKVWPGGPRAQLTHLAFADDAVVVVESPAALSKLETLSQTWYEATNGKTNTDKTLVLPLGPNWLRDETAQALPTVQEGESFKWCGYAFFRHGDSKLFWTHVLDRIKAKTRAAGDRTLSPSGKVFYANAHIISTVLHVLSFDIPPQWFIKAAETALTDFVWGGAGRNTVARDFVFQAREDGGLGLISIGDIVHSVALRFWDAVAGSNEAIWAPLARESWRSLVAATRDFSPWGFFSSTARVEKLYRDSTRWGAVVAAARVTVPTIKSELLTLPELLSLPPRLPSLYAEGAKHAYDDADAVAKFAQIADLYWRDEGKGWALVGHRRGFWQHSKEPALQHEHVWSRVGQLLKAKALLPKTALRPARIPLKEAPRPRCFNFFGLTRPFTIRKLRRLVNVVRFPGREDRVKRFRDGTPQSDRKRFWRWLHDRFASAAEQDTHWRLMYDVTPTRKKQHVQGHASSPSCLFCGNDAAVIETVSHYFFGCAYSASYWSGVLRILFDKLGIEDTDVDPSTFTQEQLTMGLPLLRGRGRTTSKWMWVRLACAIGFQRLHLLRWHVHQRFEKDRVVAPPSIPSALRAFNRDYLSRRVLFLGLEIGRCDDRVNGNLVFGCWIGKQGQSFLEAM</sequence>